<reference evidence="13" key="1">
    <citation type="submission" date="2020-11" db="EMBL/GenBank/DDBJ databases">
        <authorList>
            <person name="Tran Van P."/>
        </authorList>
    </citation>
    <scope>NUCLEOTIDE SEQUENCE</scope>
</reference>
<evidence type="ECO:0000256" key="10">
    <source>
        <dbReference type="ARBA" id="ARBA00047554"/>
    </source>
</evidence>
<gene>
    <name evidence="13" type="ORF">ONB1V03_LOCUS514</name>
</gene>
<dbReference type="PANTHER" id="PTHR42923:SF3">
    <property type="entry name" value="PROTOPORPHYRINOGEN OXIDASE"/>
    <property type="match status" value="1"/>
</dbReference>
<proteinExistence type="inferred from homology"/>
<protein>
    <recommendedName>
        <fullName evidence="4 11">Protoporphyrinogen oxidase</fullName>
        <ecNumber evidence="4 11">1.3.3.4</ecNumber>
    </recommendedName>
</protein>
<dbReference type="NCBIfam" id="TIGR00562">
    <property type="entry name" value="proto_IX_ox"/>
    <property type="match status" value="1"/>
</dbReference>
<feature type="domain" description="Amine oxidase" evidence="12">
    <location>
        <begin position="13"/>
        <end position="489"/>
    </location>
</feature>
<name>A0A7R9L8G1_9ACAR</name>
<keyword evidence="5 11" id="KW-0285">Flavoprotein</keyword>
<dbReference type="UniPathway" id="UPA00251">
    <property type="reaction ID" value="UER00324"/>
</dbReference>
<dbReference type="SUPFAM" id="SSF54373">
    <property type="entry name" value="FAD-linked reductases, C-terminal domain"/>
    <property type="match status" value="1"/>
</dbReference>
<evidence type="ECO:0000256" key="1">
    <source>
        <dbReference type="ARBA" id="ARBA00002600"/>
    </source>
</evidence>
<keyword evidence="9 11" id="KW-0627">Porphyrin biosynthesis</keyword>
<evidence type="ECO:0000256" key="8">
    <source>
        <dbReference type="ARBA" id="ARBA00023133"/>
    </source>
</evidence>
<evidence type="ECO:0000256" key="6">
    <source>
        <dbReference type="ARBA" id="ARBA00022827"/>
    </source>
</evidence>
<evidence type="ECO:0000259" key="12">
    <source>
        <dbReference type="Pfam" id="PF01593"/>
    </source>
</evidence>
<evidence type="ECO:0000256" key="2">
    <source>
        <dbReference type="ARBA" id="ARBA00005073"/>
    </source>
</evidence>
<dbReference type="OrthoDB" id="419752at2759"/>
<comment type="subcellular location">
    <subcellularLocation>
        <location evidence="11">Mitochondrion inner membrane</location>
    </subcellularLocation>
</comment>
<dbReference type="InterPro" id="IPR050464">
    <property type="entry name" value="Zeta_carotene_desat/Oxidored"/>
</dbReference>
<keyword evidence="14" id="KW-1185">Reference proteome</keyword>
<accession>A0A7R9L8G1</accession>
<comment type="pathway">
    <text evidence="2 11">Porphyrin-containing compound metabolism; protoporphyrin-IX biosynthesis; protoporphyrin-IX from protoporphyrinogen-IX: step 1/1.</text>
</comment>
<dbReference type="InterPro" id="IPR004572">
    <property type="entry name" value="Protoporphyrinogen_oxidase"/>
</dbReference>
<evidence type="ECO:0000313" key="14">
    <source>
        <dbReference type="Proteomes" id="UP000728032"/>
    </source>
</evidence>
<dbReference type="SUPFAM" id="SSF51905">
    <property type="entry name" value="FAD/NAD(P)-binding domain"/>
    <property type="match status" value="1"/>
</dbReference>
<comment type="catalytic activity">
    <reaction evidence="10 11">
        <text>protoporphyrinogen IX + 3 O2 = protoporphyrin IX + 3 H2O2</text>
        <dbReference type="Rhea" id="RHEA:25576"/>
        <dbReference type="ChEBI" id="CHEBI:15379"/>
        <dbReference type="ChEBI" id="CHEBI:16240"/>
        <dbReference type="ChEBI" id="CHEBI:57306"/>
        <dbReference type="ChEBI" id="CHEBI:57307"/>
        <dbReference type="EC" id="1.3.3.4"/>
    </reaction>
</comment>
<dbReference type="Proteomes" id="UP000728032">
    <property type="component" value="Unassembled WGS sequence"/>
</dbReference>
<evidence type="ECO:0000256" key="3">
    <source>
        <dbReference type="ARBA" id="ARBA00010551"/>
    </source>
</evidence>
<evidence type="ECO:0000256" key="9">
    <source>
        <dbReference type="ARBA" id="ARBA00023244"/>
    </source>
</evidence>
<sequence>MATQAVVVLGGGISGLSCAYYLQKFCRHLTAFQKIIVLESSSHLGGWLKTCELDDGVKHELGPRTLRSATNQGYNALTLAEDIGLTDEILATTSKSNVVKKRFILVDNELVALPTKLIDLFRKRKPFSKRLISYVIKDLKTPKLDLSQYEDDISVYDFAEYRVGSEVANYFFDPLCRGITAGNSKKLSIMSLFPQLLRAEQESGSFIMGSVLNTSRDSTQMYASPLVNKAMANHWSTYTFRGGLQALPNRLCDHMLSLKGSPIEIYNNSTVNTIKFNETSKSSVITITTPEDNNIEIEAQHIFSSLPAYSLAKVLPKDYSDLSEALNAIKTVNMAVVNLEFKGKVMADDSGFGFLVPSCEDSKILGIVFDSCVTPEFNAGHDITRLTVMIGGEWFEEILGDVDTVDEQTVLNIALESVRLYLKIDSKPIRHIVTINRNCIPQYHLGHQQRIQRIDELTKKYSMNMTLIGASYQGFSVPDCIYNSKLAAESYSNAIKGVTSQPQPEPSLERNQLKQ</sequence>
<evidence type="ECO:0000256" key="7">
    <source>
        <dbReference type="ARBA" id="ARBA00023002"/>
    </source>
</evidence>
<dbReference type="PANTHER" id="PTHR42923">
    <property type="entry name" value="PROTOPORPHYRINOGEN OXIDASE"/>
    <property type="match status" value="1"/>
</dbReference>
<dbReference type="AlphaFoldDB" id="A0A7R9L8G1"/>
<dbReference type="InterPro" id="IPR036188">
    <property type="entry name" value="FAD/NAD-bd_sf"/>
</dbReference>
<dbReference type="EMBL" id="CAJPVJ010000034">
    <property type="protein sequence ID" value="CAG2159142.1"/>
    <property type="molecule type" value="Genomic_DNA"/>
</dbReference>
<evidence type="ECO:0000313" key="13">
    <source>
        <dbReference type="EMBL" id="CAD7636933.1"/>
    </source>
</evidence>
<dbReference type="GO" id="GO:0004729">
    <property type="term" value="F:oxygen-dependent protoporphyrinogen oxidase activity"/>
    <property type="evidence" value="ECO:0007669"/>
    <property type="project" value="UniProtKB-UniRule"/>
</dbReference>
<dbReference type="Pfam" id="PF01593">
    <property type="entry name" value="Amino_oxidase"/>
    <property type="match status" value="1"/>
</dbReference>
<dbReference type="GO" id="GO:0006782">
    <property type="term" value="P:protoporphyrinogen IX biosynthetic process"/>
    <property type="evidence" value="ECO:0007669"/>
    <property type="project" value="UniProtKB-UniRule"/>
</dbReference>
<keyword evidence="6 11" id="KW-0274">FAD</keyword>
<comment type="function">
    <text evidence="1 11">Catalyzes the 6-electron oxidation of protoporphyrinogen-IX to form protoporphyrin-IX.</text>
</comment>
<organism evidence="13">
    <name type="scientific">Oppiella nova</name>
    <dbReference type="NCBI Taxonomy" id="334625"/>
    <lineage>
        <taxon>Eukaryota</taxon>
        <taxon>Metazoa</taxon>
        <taxon>Ecdysozoa</taxon>
        <taxon>Arthropoda</taxon>
        <taxon>Chelicerata</taxon>
        <taxon>Arachnida</taxon>
        <taxon>Acari</taxon>
        <taxon>Acariformes</taxon>
        <taxon>Sarcoptiformes</taxon>
        <taxon>Oribatida</taxon>
        <taxon>Brachypylina</taxon>
        <taxon>Oppioidea</taxon>
        <taxon>Oppiidae</taxon>
        <taxon>Oppiella</taxon>
    </lineage>
</organism>
<dbReference type="EMBL" id="OC914859">
    <property type="protein sequence ID" value="CAD7636933.1"/>
    <property type="molecule type" value="Genomic_DNA"/>
</dbReference>
<dbReference type="GO" id="GO:0005743">
    <property type="term" value="C:mitochondrial inner membrane"/>
    <property type="evidence" value="ECO:0007669"/>
    <property type="project" value="UniProtKB-SubCell"/>
</dbReference>
<evidence type="ECO:0000256" key="11">
    <source>
        <dbReference type="RuleBase" id="RU367069"/>
    </source>
</evidence>
<evidence type="ECO:0000256" key="5">
    <source>
        <dbReference type="ARBA" id="ARBA00022630"/>
    </source>
</evidence>
<comment type="cofactor">
    <cofactor evidence="11">
        <name>FAD</name>
        <dbReference type="ChEBI" id="CHEBI:57692"/>
    </cofactor>
    <text evidence="11">Binds 1 FAD per subunit.</text>
</comment>
<dbReference type="Gene3D" id="3.50.50.60">
    <property type="entry name" value="FAD/NAD(P)-binding domain"/>
    <property type="match status" value="1"/>
</dbReference>
<comment type="similarity">
    <text evidence="3 11">Belongs to the protoporphyrinogen/coproporphyrinogen oxidase family. Protoporphyrinogen oxidase subfamily.</text>
</comment>
<keyword evidence="8 11" id="KW-0350">Heme biosynthesis</keyword>
<evidence type="ECO:0000256" key="4">
    <source>
        <dbReference type="ARBA" id="ARBA00012867"/>
    </source>
</evidence>
<dbReference type="EC" id="1.3.3.4" evidence="4 11"/>
<dbReference type="InterPro" id="IPR002937">
    <property type="entry name" value="Amino_oxidase"/>
</dbReference>
<keyword evidence="7 11" id="KW-0560">Oxidoreductase</keyword>